<accession>A0A7V8V190</accession>
<organism evidence="1 2">
    <name type="scientific">Bremerella alba</name>
    <dbReference type="NCBI Taxonomy" id="980252"/>
    <lineage>
        <taxon>Bacteria</taxon>
        <taxon>Pseudomonadati</taxon>
        <taxon>Planctomycetota</taxon>
        <taxon>Planctomycetia</taxon>
        <taxon>Pirellulales</taxon>
        <taxon>Pirellulaceae</taxon>
        <taxon>Bremerella</taxon>
    </lineage>
</organism>
<dbReference type="AlphaFoldDB" id="A0A7V8V190"/>
<keyword evidence="2" id="KW-1185">Reference proteome</keyword>
<sequence length="58" mass="6381">MACETFVGVTIALNQKGFVSRAGNQSRCQCQIPLDVAKKLHWHPFLGIGKDVHSSKPM</sequence>
<proteinExistence type="predicted"/>
<dbReference type="Proteomes" id="UP000551616">
    <property type="component" value="Unassembled WGS sequence"/>
</dbReference>
<reference evidence="1 2" key="1">
    <citation type="submission" date="2020-05" db="EMBL/GenBank/DDBJ databases">
        <title>Bremerella alba sp. nov., a novel planctomycete isolated from the surface of the macroalga Fucus spiralis.</title>
        <authorList>
            <person name="Godinho O."/>
            <person name="Botelho R."/>
            <person name="Albuquerque L."/>
            <person name="Wiegand S."/>
            <person name="Da Costa M.S."/>
            <person name="Lobo-Da-Cunha A."/>
            <person name="Jogler C."/>
            <person name="Lage O.M."/>
        </authorList>
    </citation>
    <scope>NUCLEOTIDE SEQUENCE [LARGE SCALE GENOMIC DNA]</scope>
    <source>
        <strain evidence="1 2">FF15</strain>
    </source>
</reference>
<name>A0A7V8V190_9BACT</name>
<comment type="caution">
    <text evidence="1">The sequence shown here is derived from an EMBL/GenBank/DDBJ whole genome shotgun (WGS) entry which is preliminary data.</text>
</comment>
<evidence type="ECO:0000313" key="2">
    <source>
        <dbReference type="Proteomes" id="UP000551616"/>
    </source>
</evidence>
<protein>
    <submittedName>
        <fullName evidence="1">Uncharacterized protein</fullName>
    </submittedName>
</protein>
<gene>
    <name evidence="1" type="ORF">HOV93_02200</name>
</gene>
<evidence type="ECO:0000313" key="1">
    <source>
        <dbReference type="EMBL" id="MBA2113073.1"/>
    </source>
</evidence>
<dbReference type="EMBL" id="JABRWO010000001">
    <property type="protein sequence ID" value="MBA2113073.1"/>
    <property type="molecule type" value="Genomic_DNA"/>
</dbReference>